<feature type="region of interest" description="Disordered" evidence="1">
    <location>
        <begin position="479"/>
        <end position="544"/>
    </location>
</feature>
<name>A0AAV7DRH3_ARIFI</name>
<dbReference type="PANTHER" id="PTHR47188">
    <property type="entry name" value="PROTEIN TAR1"/>
    <property type="match status" value="1"/>
</dbReference>
<dbReference type="PANTHER" id="PTHR47188:SF5">
    <property type="entry name" value="PROTEIN TAR1"/>
    <property type="match status" value="1"/>
</dbReference>
<accession>A0AAV7DRH3</accession>
<dbReference type="EMBL" id="JAINDJ010000010">
    <property type="protein sequence ID" value="KAG9438839.1"/>
    <property type="molecule type" value="Genomic_DNA"/>
</dbReference>
<feature type="region of interest" description="Disordered" evidence="1">
    <location>
        <begin position="1090"/>
        <end position="1110"/>
    </location>
</feature>
<protein>
    <submittedName>
        <fullName evidence="2">Uncharacterized protein</fullName>
    </submittedName>
</protein>
<reference evidence="2 3" key="1">
    <citation type="submission" date="2021-07" db="EMBL/GenBank/DDBJ databases">
        <title>The Aristolochia fimbriata genome: insights into angiosperm evolution, floral development and chemical biosynthesis.</title>
        <authorList>
            <person name="Jiao Y."/>
        </authorList>
    </citation>
    <scope>NUCLEOTIDE SEQUENCE [LARGE SCALE GENOMIC DNA]</scope>
    <source>
        <strain evidence="2">IBCAS-2021</strain>
        <tissue evidence="2">Leaf</tissue>
    </source>
</reference>
<comment type="caution">
    <text evidence="2">The sequence shown here is derived from an EMBL/GenBank/DDBJ whole genome shotgun (WGS) entry which is preliminary data.</text>
</comment>
<sequence>MGLGVGRGAIRARGLPCLGDERSARREGVLSSARREGLLASVLGAARGPFCLCRVASASAFLGVSRVPSGLGPRGPAGLGSPPPSLGPKGDRYLGFAAGSRVPQVAWGEAELRLQPRVGNPAGSTFLFSLMCLGPTVRAREGGGTNRCDMGLNLSGSWQQGHSATYNTPSAYLSRLQRIQIAARSGIVLQGGPRRLRRADIEGSKSNVAMNGLAATSRLSLCSEVGCSTPGKAPKGRSRSVPGRARDDQLSAQREQLRAVHRQPTGWGLGPRAQPSSQSFSGFWDPFCRLPLPTLFHRPEGCSPWRPDAVMSTTRRGRHSVLRIFKGRRGRTGHHATCGALPAAGPYLRLSRFQGGQAICTDGRSARASRPRFSAAASALLLIEAWLLPDGGYGSQQLKAHPFSGLVDSAVSLRASTRVSSGFAPLRHSSPSFGSRQGDPANQLPCALRVWSPADFAHVGLLGPCFKAGRMGSQLADAKSAQVPSRARPVVARHPPRSARAAYPRAGSSARAWVARDQRRSAPESAADRLSPSTRSTEARIARPHPLPSRQFQALFDSLFKLSVSRRYLALGRNLPPYLGCIPKQPDFADKRLAVGGGVRAQRGCHPLWRPIPWDLRPVRRRGRFCRLQFERRKPLDSHTGLFPFARPLLGESFGCSHLTWGRNPEQGLRSAGGNCRQGVLLSRGLGPRLEPRRAREGGATTVVVPKCPWGKVFFQPTSPGGKGDQSARPDDPPAPSGGAAGHGGGGTRRRGAQADFDGSRDSAIHTKYRIFASRSSSIARAKISVAESRVRLPCSRSDAKATPAWDRLALPLLTWHRSRPSGCSCVRVPDRRGRLDAEPVGARSLTLSGEGFDGRLAPAAPVAQRGIVCSFVKLGRARFVESTMILPQTKIAPPTKNGHAPPPIESRKSSQSVNPYYVWTCCSSFINPRISPLTMKYECPRLSLLIITPIPKANTIGPKSSGITAAAGTGLALQWILVKGFRLYSFQLPDSESPVLLFIVTTSPCQDWDQPGSILERPRTPQHADAKSASAPGQGHRRSSKSWAIRLRLRIQPSPSGLPHSHGSMNTFVASGVRAHPADYTSKASCPFREKHTSTRGMPATQQGRWRSVSEERKALARRRLIRPKSTTQRDVQRSTTRSAAAVRRPMPRPRHGEASKGAIGPACASQDRERGTEREELKAIAQRKRGANGLCTAHAEGQAIARSAAGGNKPFLGAPEGRKAFPRTPGANSPGLPPASADS</sequence>
<feature type="region of interest" description="Disordered" evidence="1">
    <location>
        <begin position="891"/>
        <end position="910"/>
    </location>
</feature>
<evidence type="ECO:0000313" key="3">
    <source>
        <dbReference type="Proteomes" id="UP000825729"/>
    </source>
</evidence>
<feature type="compositionally biased region" description="Low complexity" evidence="1">
    <location>
        <begin position="1135"/>
        <end position="1146"/>
    </location>
</feature>
<dbReference type="AlphaFoldDB" id="A0AAV7DRH3"/>
<gene>
    <name evidence="2" type="ORF">H6P81_021244</name>
</gene>
<feature type="region of interest" description="Disordered" evidence="1">
    <location>
        <begin position="1124"/>
        <end position="1176"/>
    </location>
</feature>
<evidence type="ECO:0000256" key="1">
    <source>
        <dbReference type="SAM" id="MobiDB-lite"/>
    </source>
</evidence>
<feature type="region of interest" description="Disordered" evidence="1">
    <location>
        <begin position="715"/>
        <end position="760"/>
    </location>
</feature>
<keyword evidence="3" id="KW-1185">Reference proteome</keyword>
<feature type="compositionally biased region" description="Low complexity" evidence="1">
    <location>
        <begin position="481"/>
        <end position="512"/>
    </location>
</feature>
<feature type="compositionally biased region" description="Basic and acidic residues" evidence="1">
    <location>
        <begin position="1017"/>
        <end position="1027"/>
    </location>
</feature>
<feature type="region of interest" description="Disordered" evidence="1">
    <location>
        <begin position="1204"/>
        <end position="1241"/>
    </location>
</feature>
<dbReference type="GO" id="GO:0043457">
    <property type="term" value="P:regulation of cellular respiration"/>
    <property type="evidence" value="ECO:0007669"/>
    <property type="project" value="InterPro"/>
</dbReference>
<proteinExistence type="predicted"/>
<dbReference type="Proteomes" id="UP000825729">
    <property type="component" value="Unassembled WGS sequence"/>
</dbReference>
<dbReference type="InterPro" id="IPR044792">
    <property type="entry name" value="TAR1"/>
</dbReference>
<evidence type="ECO:0000313" key="2">
    <source>
        <dbReference type="EMBL" id="KAG9438839.1"/>
    </source>
</evidence>
<organism evidence="2 3">
    <name type="scientific">Aristolochia fimbriata</name>
    <name type="common">White veined hardy Dutchman's pipe vine</name>
    <dbReference type="NCBI Taxonomy" id="158543"/>
    <lineage>
        <taxon>Eukaryota</taxon>
        <taxon>Viridiplantae</taxon>
        <taxon>Streptophyta</taxon>
        <taxon>Embryophyta</taxon>
        <taxon>Tracheophyta</taxon>
        <taxon>Spermatophyta</taxon>
        <taxon>Magnoliopsida</taxon>
        <taxon>Magnoliidae</taxon>
        <taxon>Piperales</taxon>
        <taxon>Aristolochiaceae</taxon>
        <taxon>Aristolochia</taxon>
    </lineage>
</organism>
<feature type="region of interest" description="Disordered" evidence="1">
    <location>
        <begin position="226"/>
        <end position="255"/>
    </location>
</feature>
<feature type="region of interest" description="Disordered" evidence="1">
    <location>
        <begin position="1010"/>
        <end position="1042"/>
    </location>
</feature>